<accession>A0A8K0G4A1</accession>
<dbReference type="OrthoDB" id="6766063at2759"/>
<evidence type="ECO:0000256" key="1">
    <source>
        <dbReference type="SAM" id="MobiDB-lite"/>
    </source>
</evidence>
<proteinExistence type="predicted"/>
<feature type="compositionally biased region" description="Low complexity" evidence="1">
    <location>
        <begin position="85"/>
        <end position="98"/>
    </location>
</feature>
<evidence type="ECO:0000313" key="3">
    <source>
        <dbReference type="Proteomes" id="UP000801492"/>
    </source>
</evidence>
<name>A0A8K0G4A1_IGNLU</name>
<dbReference type="AlphaFoldDB" id="A0A8K0G4A1"/>
<gene>
    <name evidence="2" type="ORF">ILUMI_18265</name>
</gene>
<evidence type="ECO:0000313" key="2">
    <source>
        <dbReference type="EMBL" id="KAF2887907.1"/>
    </source>
</evidence>
<keyword evidence="3" id="KW-1185">Reference proteome</keyword>
<dbReference type="Proteomes" id="UP000801492">
    <property type="component" value="Unassembled WGS sequence"/>
</dbReference>
<protein>
    <submittedName>
        <fullName evidence="2">Uncharacterized protein</fullName>
    </submittedName>
</protein>
<feature type="region of interest" description="Disordered" evidence="1">
    <location>
        <begin position="43"/>
        <end position="98"/>
    </location>
</feature>
<feature type="region of interest" description="Disordered" evidence="1">
    <location>
        <begin position="114"/>
        <end position="165"/>
    </location>
</feature>
<feature type="compositionally biased region" description="Basic residues" evidence="1">
    <location>
        <begin position="67"/>
        <end position="77"/>
    </location>
</feature>
<sequence length="278" mass="30741">MTEPDMELYEDLLNLRNIPALDRFVAQYEGKFIFTADGTPYHQWKKTIQPPPLDEDTTDTAAEEKKPTKRQRQREKKRAASERTAVANANAPSHASASFAPTISDEVSAGIDAAAPGPLRSASTVDSATPPPASPTPSYSEVLQRPGSAMSYASDASHPRIEESADTDCEDGFTIMVGKDWLYGLLNRHRNISLRDPEKTYIVRAKGLNRTAASKFYDLSNYVYGKHNLSPNDIYNADETGVLTVPNKQSKVLALRGKNKWAACLRLKEEFLLLLKPA</sequence>
<comment type="caution">
    <text evidence="2">The sequence shown here is derived from an EMBL/GenBank/DDBJ whole genome shotgun (WGS) entry which is preliminary data.</text>
</comment>
<organism evidence="2 3">
    <name type="scientific">Ignelater luminosus</name>
    <name type="common">Cucubano</name>
    <name type="synonym">Pyrophorus luminosus</name>
    <dbReference type="NCBI Taxonomy" id="2038154"/>
    <lineage>
        <taxon>Eukaryota</taxon>
        <taxon>Metazoa</taxon>
        <taxon>Ecdysozoa</taxon>
        <taxon>Arthropoda</taxon>
        <taxon>Hexapoda</taxon>
        <taxon>Insecta</taxon>
        <taxon>Pterygota</taxon>
        <taxon>Neoptera</taxon>
        <taxon>Endopterygota</taxon>
        <taxon>Coleoptera</taxon>
        <taxon>Polyphaga</taxon>
        <taxon>Elateriformia</taxon>
        <taxon>Elateroidea</taxon>
        <taxon>Elateridae</taxon>
        <taxon>Agrypninae</taxon>
        <taxon>Pyrophorini</taxon>
        <taxon>Ignelater</taxon>
    </lineage>
</organism>
<dbReference type="EMBL" id="VTPC01081176">
    <property type="protein sequence ID" value="KAF2887907.1"/>
    <property type="molecule type" value="Genomic_DNA"/>
</dbReference>
<reference evidence="2" key="1">
    <citation type="submission" date="2019-08" db="EMBL/GenBank/DDBJ databases">
        <title>The genome of the North American firefly Photinus pyralis.</title>
        <authorList>
            <consortium name="Photinus pyralis genome working group"/>
            <person name="Fallon T.R."/>
            <person name="Sander Lower S.E."/>
            <person name="Weng J.-K."/>
        </authorList>
    </citation>
    <scope>NUCLEOTIDE SEQUENCE</scope>
    <source>
        <strain evidence="2">TRF0915ILg1</strain>
        <tissue evidence="2">Whole body</tissue>
    </source>
</reference>